<keyword evidence="2" id="KW-1003">Cell membrane</keyword>
<keyword evidence="8" id="KW-1185">Reference proteome</keyword>
<feature type="transmembrane region" description="Helical" evidence="6">
    <location>
        <begin position="292"/>
        <end position="309"/>
    </location>
</feature>
<keyword evidence="3 6" id="KW-0812">Transmembrane</keyword>
<dbReference type="Pfam" id="PF03706">
    <property type="entry name" value="LPG_synthase_TM"/>
    <property type="match status" value="1"/>
</dbReference>
<comment type="subcellular location">
    <subcellularLocation>
        <location evidence="1">Cell membrane</location>
        <topology evidence="1">Multi-pass membrane protein</topology>
    </subcellularLocation>
</comment>
<evidence type="ECO:0000313" key="7">
    <source>
        <dbReference type="EMBL" id="GAB1251826.1"/>
    </source>
</evidence>
<feature type="transmembrane region" description="Helical" evidence="6">
    <location>
        <begin position="238"/>
        <end position="255"/>
    </location>
</feature>
<keyword evidence="4 6" id="KW-1133">Transmembrane helix</keyword>
<name>A0ABQ0E297_9PORP</name>
<organism evidence="7 8">
    <name type="scientific">Porphyromonas miyakawae</name>
    <dbReference type="NCBI Taxonomy" id="3137470"/>
    <lineage>
        <taxon>Bacteria</taxon>
        <taxon>Pseudomonadati</taxon>
        <taxon>Bacteroidota</taxon>
        <taxon>Bacteroidia</taxon>
        <taxon>Bacteroidales</taxon>
        <taxon>Porphyromonadaceae</taxon>
        <taxon>Porphyromonas</taxon>
    </lineage>
</organism>
<dbReference type="InterPro" id="IPR022791">
    <property type="entry name" value="L-PG_synthase/AglD"/>
</dbReference>
<dbReference type="PANTHER" id="PTHR39087:SF2">
    <property type="entry name" value="UPF0104 MEMBRANE PROTEIN MJ1595"/>
    <property type="match status" value="1"/>
</dbReference>
<evidence type="ECO:0000256" key="5">
    <source>
        <dbReference type="ARBA" id="ARBA00023136"/>
    </source>
</evidence>
<feature type="transmembrane region" description="Helical" evidence="6">
    <location>
        <begin position="188"/>
        <end position="208"/>
    </location>
</feature>
<keyword evidence="5 6" id="KW-0472">Membrane</keyword>
<feature type="transmembrane region" description="Helical" evidence="6">
    <location>
        <begin position="21"/>
        <end position="42"/>
    </location>
</feature>
<feature type="transmembrane region" description="Helical" evidence="6">
    <location>
        <begin position="149"/>
        <end position="176"/>
    </location>
</feature>
<evidence type="ECO:0000256" key="6">
    <source>
        <dbReference type="SAM" id="Phobius"/>
    </source>
</evidence>
<evidence type="ECO:0000256" key="1">
    <source>
        <dbReference type="ARBA" id="ARBA00004651"/>
    </source>
</evidence>
<reference evidence="7 8" key="1">
    <citation type="journal article" date="2025" name="Int. J. Syst. Evol. Microbiol.">
        <title>Desulfovibrio falkowii sp. nov., Porphyromonas miyakawae sp. nov., Mediterraneibacter flintii sp. nov. and Owariibacterium komagatae gen. nov., sp. nov., isolated from human faeces.</title>
        <authorList>
            <person name="Hamaguchi T."/>
            <person name="Ohara M."/>
            <person name="Hisatomi A."/>
            <person name="Sekiguchi K."/>
            <person name="Takeda J.I."/>
            <person name="Ueyama J."/>
            <person name="Ito M."/>
            <person name="Nishiwaki H."/>
            <person name="Ogi T."/>
            <person name="Hirayama M."/>
            <person name="Ohkuma M."/>
            <person name="Sakamoto M."/>
            <person name="Ohno K."/>
        </authorList>
    </citation>
    <scope>NUCLEOTIDE SEQUENCE [LARGE SCALE GENOMIC DNA]</scope>
    <source>
        <strain evidence="7 8">13CB11C</strain>
    </source>
</reference>
<dbReference type="Proteomes" id="UP001628220">
    <property type="component" value="Unassembled WGS sequence"/>
</dbReference>
<evidence type="ECO:0000256" key="4">
    <source>
        <dbReference type="ARBA" id="ARBA00022989"/>
    </source>
</evidence>
<gene>
    <name evidence="7" type="ORF">Tsumi_09310</name>
</gene>
<dbReference type="RefSeq" id="WP_411915643.1">
    <property type="nucleotide sequence ID" value="NZ_BAAFSF010000002.1"/>
</dbReference>
<feature type="transmembrane region" description="Helical" evidence="6">
    <location>
        <begin position="315"/>
        <end position="342"/>
    </location>
</feature>
<dbReference type="EMBL" id="BAAFSF010000002">
    <property type="protein sequence ID" value="GAB1251826.1"/>
    <property type="molecule type" value="Genomic_DNA"/>
</dbReference>
<comment type="caution">
    <text evidence="7">The sequence shown here is derived from an EMBL/GenBank/DDBJ whole genome shotgun (WGS) entry which is preliminary data.</text>
</comment>
<dbReference type="PANTHER" id="PTHR39087">
    <property type="entry name" value="UPF0104 MEMBRANE PROTEIN MJ1595"/>
    <property type="match status" value="1"/>
</dbReference>
<proteinExistence type="predicted"/>
<evidence type="ECO:0000256" key="3">
    <source>
        <dbReference type="ARBA" id="ARBA00022692"/>
    </source>
</evidence>
<sequence length="346" mass="38925">MGTKERQDGEKIGEKRKLTGGWRQLATIGLSLFVGLGLFLLVYRKFDYEEFAEALRSTPIRYEYIVLTILIGALGNVFRGLRWRLQMEATSPPHARYATSILATLGSYTVSLIVPRTGEIWRGGVAHSYDRIPISRVAGTIVVDRVMDFVMLLVIALLSLLLCYSDLLVLVNMIPFKVPSVWTMIQSWGFWAILVSCVLLFILLRKVLRNKRFAKRIAAFKDDFVTAMKSVFTMPRKTLFLLYSLLIWLCYYWAFRLTFFAFPFTAELSSAIGLLAFIMGTLGVAVPVQAGIGTWHYMIITTLTVYGVTQSDAALFALVVHALQTLGTIFVGLIAILLVPLLNKKK</sequence>
<evidence type="ECO:0000256" key="2">
    <source>
        <dbReference type="ARBA" id="ARBA00022475"/>
    </source>
</evidence>
<feature type="transmembrane region" description="Helical" evidence="6">
    <location>
        <begin position="261"/>
        <end position="285"/>
    </location>
</feature>
<accession>A0ABQ0E297</accession>
<protein>
    <submittedName>
        <fullName evidence="7">Lysylphosphatidylglycerol synthase transmembrane domain-containing protein</fullName>
    </submittedName>
</protein>
<evidence type="ECO:0000313" key="8">
    <source>
        <dbReference type="Proteomes" id="UP001628220"/>
    </source>
</evidence>
<feature type="transmembrane region" description="Helical" evidence="6">
    <location>
        <begin position="62"/>
        <end position="81"/>
    </location>
</feature>